<keyword evidence="5 11" id="KW-0444">Lipid biosynthesis</keyword>
<evidence type="ECO:0000256" key="2">
    <source>
        <dbReference type="ARBA" id="ARBA00007868"/>
    </source>
</evidence>
<dbReference type="Proteomes" id="UP000317288">
    <property type="component" value="Unassembled WGS sequence"/>
</dbReference>
<evidence type="ECO:0000256" key="6">
    <source>
        <dbReference type="ARBA" id="ARBA00022556"/>
    </source>
</evidence>
<keyword evidence="7 11" id="KW-0328">Glycosyltransferase</keyword>
<evidence type="ECO:0000256" key="5">
    <source>
        <dbReference type="ARBA" id="ARBA00022516"/>
    </source>
</evidence>
<dbReference type="GO" id="GO:0008915">
    <property type="term" value="F:lipid-A-disaccharide synthase activity"/>
    <property type="evidence" value="ECO:0007669"/>
    <property type="project" value="UniProtKB-UniRule"/>
</dbReference>
<dbReference type="InterPro" id="IPR003835">
    <property type="entry name" value="Glyco_trans_19"/>
</dbReference>
<comment type="catalytic activity">
    <reaction evidence="10 11">
        <text>a lipid X + a UDP-2-N,3-O-bis[(3R)-3-hydroxyacyl]-alpha-D-glucosamine = a lipid A disaccharide + UDP + H(+)</text>
        <dbReference type="Rhea" id="RHEA:67828"/>
        <dbReference type="ChEBI" id="CHEBI:15378"/>
        <dbReference type="ChEBI" id="CHEBI:58223"/>
        <dbReference type="ChEBI" id="CHEBI:137748"/>
        <dbReference type="ChEBI" id="CHEBI:176338"/>
        <dbReference type="ChEBI" id="CHEBI:176343"/>
        <dbReference type="EC" id="2.4.1.182"/>
    </reaction>
</comment>
<evidence type="ECO:0000256" key="11">
    <source>
        <dbReference type="HAMAP-Rule" id="MF_00392"/>
    </source>
</evidence>
<proteinExistence type="inferred from homology"/>
<dbReference type="AlphaFoldDB" id="A0A558JCD9"/>
<gene>
    <name evidence="11" type="primary">lpxB</name>
    <name evidence="12" type="ORF">FQP89_08915</name>
</gene>
<dbReference type="SUPFAM" id="SSF53756">
    <property type="entry name" value="UDP-Glycosyltransferase/glycogen phosphorylase"/>
    <property type="match status" value="1"/>
</dbReference>
<comment type="pathway">
    <text evidence="11">Bacterial outer membrane biogenesis; LPS lipid A biosynthesis.</text>
</comment>
<sequence>MTLQRVYLVAGELSGDILGAGLMRELKVRHPDVEFRGIGGPRMQAEGMESRFPLETLAVMGLVEVLKHLPELIRVRRTLKAEALAWQPDIMLGIDAPDFNLGLERQLREAGITTAHYVSPSVWAWRQGRVKGIAKSVDGMLTLLPFEAAFYRQHRVPVAFVGHPLADEMPLENDRVATRQALELAPDLQVLALLPGSRANEIRFLGDTFLAAAAQLCQRHPALHVVIPAATADRRHEISALLANYPQLAERTTLLDGQAREAMVASDIVLLASGTAALEAMLCHRSMLVAYKMAPTTHWLAKRMVKTQWVSLPNLIAQETLVPELIQDAASPEAIADQLSAMLADEDSRHALEARFAQMHATLQRNASRRAAEAISLLAAGQPLETVDGH</sequence>
<evidence type="ECO:0000313" key="13">
    <source>
        <dbReference type="Proteomes" id="UP000317288"/>
    </source>
</evidence>
<dbReference type="UniPathway" id="UPA00973"/>
<evidence type="ECO:0000256" key="3">
    <source>
        <dbReference type="ARBA" id="ARBA00012687"/>
    </source>
</evidence>
<dbReference type="Gene3D" id="3.40.50.2000">
    <property type="entry name" value="Glycogen Phosphorylase B"/>
    <property type="match status" value="1"/>
</dbReference>
<dbReference type="GO" id="GO:0005543">
    <property type="term" value="F:phospholipid binding"/>
    <property type="evidence" value="ECO:0007669"/>
    <property type="project" value="TreeGrafter"/>
</dbReference>
<dbReference type="GO" id="GO:0009245">
    <property type="term" value="P:lipid A biosynthetic process"/>
    <property type="evidence" value="ECO:0007669"/>
    <property type="project" value="UniProtKB-UniRule"/>
</dbReference>
<dbReference type="EMBL" id="VNFE01000002">
    <property type="protein sequence ID" value="TVU91308.1"/>
    <property type="molecule type" value="Genomic_DNA"/>
</dbReference>
<evidence type="ECO:0000256" key="4">
    <source>
        <dbReference type="ARBA" id="ARBA00020902"/>
    </source>
</evidence>
<comment type="function">
    <text evidence="1 11">Condensation of UDP-2,3-diacylglucosamine and 2,3-diacylglucosamine-1-phosphate to form lipid A disaccharide, a precursor of lipid A, a phosphorylated glycolipid that anchors the lipopolysaccharide to the outer membrane of the cell.</text>
</comment>
<evidence type="ECO:0000256" key="9">
    <source>
        <dbReference type="ARBA" id="ARBA00023098"/>
    </source>
</evidence>
<protein>
    <recommendedName>
        <fullName evidence="4 11">Lipid-A-disaccharide synthase</fullName>
        <ecNumber evidence="3 11">2.4.1.182</ecNumber>
    </recommendedName>
</protein>
<keyword evidence="9 11" id="KW-0443">Lipid metabolism</keyword>
<evidence type="ECO:0000256" key="8">
    <source>
        <dbReference type="ARBA" id="ARBA00022679"/>
    </source>
</evidence>
<comment type="caution">
    <text evidence="12">The sequence shown here is derived from an EMBL/GenBank/DDBJ whole genome shotgun (WGS) entry which is preliminary data.</text>
</comment>
<dbReference type="RefSeq" id="WP_035583025.1">
    <property type="nucleotide sequence ID" value="NZ_VNFE01000002.1"/>
</dbReference>
<dbReference type="PANTHER" id="PTHR30372:SF4">
    <property type="entry name" value="LIPID-A-DISACCHARIDE SYNTHASE, MITOCHONDRIAL-RELATED"/>
    <property type="match status" value="1"/>
</dbReference>
<comment type="similarity">
    <text evidence="2 11">Belongs to the LpxB family.</text>
</comment>
<dbReference type="HAMAP" id="MF_00392">
    <property type="entry name" value="LpxB"/>
    <property type="match status" value="1"/>
</dbReference>
<dbReference type="PANTHER" id="PTHR30372">
    <property type="entry name" value="LIPID-A-DISACCHARIDE SYNTHASE"/>
    <property type="match status" value="1"/>
</dbReference>
<dbReference type="Pfam" id="PF02684">
    <property type="entry name" value="LpxB"/>
    <property type="match status" value="1"/>
</dbReference>
<name>A0A558JCD9_9GAMM</name>
<dbReference type="GO" id="GO:0016020">
    <property type="term" value="C:membrane"/>
    <property type="evidence" value="ECO:0007669"/>
    <property type="project" value="GOC"/>
</dbReference>
<reference evidence="12 13" key="1">
    <citation type="submission" date="2019-07" db="EMBL/GenBank/DDBJ databases">
        <title>Diversity of Bacteria from Kongsfjorden, Arctic.</title>
        <authorList>
            <person name="Yu Y."/>
        </authorList>
    </citation>
    <scope>NUCLEOTIDE SEQUENCE [LARGE SCALE GENOMIC DNA]</scope>
    <source>
        <strain evidence="12 13">SM1922</strain>
    </source>
</reference>
<dbReference type="NCBIfam" id="TIGR00215">
    <property type="entry name" value="lpxB"/>
    <property type="match status" value="1"/>
</dbReference>
<evidence type="ECO:0000256" key="10">
    <source>
        <dbReference type="ARBA" id="ARBA00048975"/>
    </source>
</evidence>
<keyword evidence="6 11" id="KW-0441">Lipid A biosynthesis</keyword>
<accession>A0A558JCD9</accession>
<organism evidence="12 13">
    <name type="scientific">Vreelandella titanicae</name>
    <dbReference type="NCBI Taxonomy" id="664683"/>
    <lineage>
        <taxon>Bacteria</taxon>
        <taxon>Pseudomonadati</taxon>
        <taxon>Pseudomonadota</taxon>
        <taxon>Gammaproteobacteria</taxon>
        <taxon>Oceanospirillales</taxon>
        <taxon>Halomonadaceae</taxon>
        <taxon>Vreelandella</taxon>
    </lineage>
</organism>
<evidence type="ECO:0000313" key="12">
    <source>
        <dbReference type="EMBL" id="TVU91308.1"/>
    </source>
</evidence>
<keyword evidence="8 11" id="KW-0808">Transferase</keyword>
<evidence type="ECO:0000256" key="7">
    <source>
        <dbReference type="ARBA" id="ARBA00022676"/>
    </source>
</evidence>
<evidence type="ECO:0000256" key="1">
    <source>
        <dbReference type="ARBA" id="ARBA00002056"/>
    </source>
</evidence>
<dbReference type="EC" id="2.4.1.182" evidence="3 11"/>